<dbReference type="SUPFAM" id="SSF160369">
    <property type="entry name" value="Ribosomal protein L10-like"/>
    <property type="match status" value="2"/>
</dbReference>
<reference evidence="3" key="1">
    <citation type="submission" date="2022-07" db="EMBL/GenBank/DDBJ databases">
        <title>Fungi with potential for degradation of polypropylene.</title>
        <authorList>
            <person name="Gostincar C."/>
        </authorList>
    </citation>
    <scope>NUCLEOTIDE SEQUENCE</scope>
    <source>
        <strain evidence="3">EXF-13287</strain>
    </source>
</reference>
<feature type="region of interest" description="Disordered" evidence="2">
    <location>
        <begin position="324"/>
        <end position="344"/>
    </location>
</feature>
<sequence length="344" mass="36764">MPPRLRCPASASLTASISRSAVSSRPAMLAIASTSSTRSYATSLSSKSSLGGLRLPDDYVPPTKPPTARPPEVRKAQLLRTYTSLLRSTPLILVFQHNNLTALEWAAVRRELRLALAAISSNPDDALVTADVKLQIIRTRIFDVALKIVEFFDPSSVAPVKSGSNKNRVYNHDLSKAAYKAIKSVSEEPEKVADTAYGQLSPLMVGPLAVLTFPAVSPAHLAAALSILAPQAPAFPAPSRKKSPGYYDPTVQNALQKLLLVGGRIEGKVFDVDGVRWVGGIEGGLDSLRAQLVYLLQSAGLGLTSALEGASKSLWLTMESRRSVLEEESKPAEAAAEPDGEKKE</sequence>
<name>A0AA38VBF0_9PEZI</name>
<evidence type="ECO:0000256" key="2">
    <source>
        <dbReference type="SAM" id="MobiDB-lite"/>
    </source>
</evidence>
<accession>A0AA38VBF0</accession>
<dbReference type="InterPro" id="IPR043141">
    <property type="entry name" value="Ribosomal_uL10-like_sf"/>
</dbReference>
<dbReference type="Gene3D" id="3.30.70.1730">
    <property type="match status" value="1"/>
</dbReference>
<evidence type="ECO:0000313" key="3">
    <source>
        <dbReference type="EMBL" id="KAJ9132032.1"/>
    </source>
</evidence>
<feature type="compositionally biased region" description="Low complexity" evidence="2">
    <location>
        <begin position="44"/>
        <end position="54"/>
    </location>
</feature>
<organism evidence="3 4">
    <name type="scientific">Coniochaeta hoffmannii</name>
    <dbReference type="NCBI Taxonomy" id="91930"/>
    <lineage>
        <taxon>Eukaryota</taxon>
        <taxon>Fungi</taxon>
        <taxon>Dikarya</taxon>
        <taxon>Ascomycota</taxon>
        <taxon>Pezizomycotina</taxon>
        <taxon>Sordariomycetes</taxon>
        <taxon>Sordariomycetidae</taxon>
        <taxon>Coniochaetales</taxon>
        <taxon>Coniochaetaceae</taxon>
        <taxon>Coniochaeta</taxon>
    </lineage>
</organism>
<feature type="region of interest" description="Disordered" evidence="2">
    <location>
        <begin position="44"/>
        <end position="70"/>
    </location>
</feature>
<dbReference type="PANTHER" id="PTHR11560">
    <property type="entry name" value="39S RIBOSOMAL PROTEIN L10, MITOCHONDRIAL"/>
    <property type="match status" value="1"/>
</dbReference>
<dbReference type="AlphaFoldDB" id="A0AA38VBF0"/>
<dbReference type="EMBL" id="JANBVN010000226">
    <property type="protein sequence ID" value="KAJ9132032.1"/>
    <property type="molecule type" value="Genomic_DNA"/>
</dbReference>
<dbReference type="Proteomes" id="UP001174691">
    <property type="component" value="Unassembled WGS sequence"/>
</dbReference>
<comment type="similarity">
    <text evidence="1">Belongs to the universal ribosomal protein uL10 family.</text>
</comment>
<evidence type="ECO:0000313" key="4">
    <source>
        <dbReference type="Proteomes" id="UP001174691"/>
    </source>
</evidence>
<gene>
    <name evidence="3" type="ORF">NKR19_g9432</name>
</gene>
<evidence type="ECO:0000256" key="1">
    <source>
        <dbReference type="ARBA" id="ARBA00008889"/>
    </source>
</evidence>
<proteinExistence type="inferred from homology"/>
<comment type="caution">
    <text evidence="3">The sequence shown here is derived from an EMBL/GenBank/DDBJ whole genome shotgun (WGS) entry which is preliminary data.</text>
</comment>
<keyword evidence="4" id="KW-1185">Reference proteome</keyword>
<dbReference type="InterPro" id="IPR047865">
    <property type="entry name" value="Ribosomal_uL10_bac_type"/>
</dbReference>
<protein>
    <submittedName>
        <fullName evidence="3">Uncharacterized protein</fullName>
    </submittedName>
</protein>